<keyword evidence="2" id="KW-1185">Reference proteome</keyword>
<protein>
    <recommendedName>
        <fullName evidence="3">Secreted protein</fullName>
    </recommendedName>
</protein>
<evidence type="ECO:0000313" key="1">
    <source>
        <dbReference type="EMBL" id="SBW25884.1"/>
    </source>
</evidence>
<accession>A0A1C3P7Q3</accession>
<dbReference type="EMBL" id="FLUV01001970">
    <property type="protein sequence ID" value="SBW25884.1"/>
    <property type="molecule type" value="Genomic_DNA"/>
</dbReference>
<dbReference type="Proteomes" id="UP000199013">
    <property type="component" value="Unassembled WGS sequence"/>
</dbReference>
<evidence type="ECO:0000313" key="2">
    <source>
        <dbReference type="Proteomes" id="UP000199013"/>
    </source>
</evidence>
<dbReference type="AlphaFoldDB" id="A0A1C3P7Q3"/>
<organism evidence="1 2">
    <name type="scientific">Candidatus Protofrankia californiensis</name>
    <dbReference type="NCBI Taxonomy" id="1839754"/>
    <lineage>
        <taxon>Bacteria</taxon>
        <taxon>Bacillati</taxon>
        <taxon>Actinomycetota</taxon>
        <taxon>Actinomycetes</taxon>
        <taxon>Frankiales</taxon>
        <taxon>Frankiaceae</taxon>
        <taxon>Protofrankia</taxon>
    </lineage>
</organism>
<reference evidence="2" key="1">
    <citation type="submission" date="2016-02" db="EMBL/GenBank/DDBJ databases">
        <authorList>
            <person name="Wibberg D."/>
        </authorList>
    </citation>
    <scope>NUCLEOTIDE SEQUENCE [LARGE SCALE GENOMIC DNA]</scope>
</reference>
<sequence length="82" mass="9160">MTKHAPLVVETLDDLNPTAVFNAKRDQVVVAVRITPVFGTLDLDLVAAVVDEANRAGFALVREQPFRDEWLLCVFDAYEDND</sequence>
<proteinExistence type="predicted"/>
<evidence type="ECO:0008006" key="3">
    <source>
        <dbReference type="Google" id="ProtNLM"/>
    </source>
</evidence>
<gene>
    <name evidence="1" type="ORF">FDG2_4712</name>
</gene>
<name>A0A1C3P7Q3_9ACTN</name>